<evidence type="ECO:0000256" key="2">
    <source>
        <dbReference type="ARBA" id="ARBA00023002"/>
    </source>
</evidence>
<keyword evidence="2" id="KW-0560">Oxidoreductase</keyword>
<dbReference type="PRINTS" id="PR00081">
    <property type="entry name" value="GDHRDH"/>
</dbReference>
<evidence type="ECO:0000313" key="4">
    <source>
        <dbReference type="Proteomes" id="UP000371041"/>
    </source>
</evidence>
<reference evidence="4" key="1">
    <citation type="submission" date="2019-11" db="EMBL/GenBank/DDBJ databases">
        <title>The complete genome sequence of Saccharopolyspora sp. E2A.</title>
        <authorList>
            <person name="Zhang G."/>
        </authorList>
    </citation>
    <scope>NUCLEOTIDE SEQUENCE [LARGE SCALE GENOMIC DNA]</scope>
    <source>
        <strain evidence="4">E2A</strain>
    </source>
</reference>
<dbReference type="Pfam" id="PF13561">
    <property type="entry name" value="adh_short_C2"/>
    <property type="match status" value="1"/>
</dbReference>
<dbReference type="PROSITE" id="PS00061">
    <property type="entry name" value="ADH_SHORT"/>
    <property type="match status" value="1"/>
</dbReference>
<evidence type="ECO:0000313" key="3">
    <source>
        <dbReference type="EMBL" id="QGK71444.1"/>
    </source>
</evidence>
<keyword evidence="4" id="KW-1185">Reference proteome</keyword>
<dbReference type="PANTHER" id="PTHR42879:SF2">
    <property type="entry name" value="3-OXOACYL-[ACYL-CARRIER-PROTEIN] REDUCTASE FABG"/>
    <property type="match status" value="1"/>
</dbReference>
<dbReference type="Proteomes" id="UP000371041">
    <property type="component" value="Chromosome"/>
</dbReference>
<dbReference type="EMBL" id="CP045929">
    <property type="protein sequence ID" value="QGK71444.1"/>
    <property type="molecule type" value="Genomic_DNA"/>
</dbReference>
<dbReference type="PANTHER" id="PTHR42879">
    <property type="entry name" value="3-OXOACYL-(ACYL-CARRIER-PROTEIN) REDUCTASE"/>
    <property type="match status" value="1"/>
</dbReference>
<name>A0A5Q3QDZ9_9PSEU</name>
<dbReference type="Gene3D" id="3.40.50.720">
    <property type="entry name" value="NAD(P)-binding Rossmann-like Domain"/>
    <property type="match status" value="1"/>
</dbReference>
<dbReference type="InterPro" id="IPR050259">
    <property type="entry name" value="SDR"/>
</dbReference>
<dbReference type="RefSeq" id="WP_154078020.1">
    <property type="nucleotide sequence ID" value="NZ_CP045929.1"/>
</dbReference>
<dbReference type="AlphaFoldDB" id="A0A5Q3QDZ9"/>
<dbReference type="KEGG" id="sace:GIY23_19740"/>
<dbReference type="GO" id="GO:0016491">
    <property type="term" value="F:oxidoreductase activity"/>
    <property type="evidence" value="ECO:0007669"/>
    <property type="project" value="UniProtKB-KW"/>
</dbReference>
<dbReference type="FunFam" id="3.40.50.720:FF:000084">
    <property type="entry name" value="Short-chain dehydrogenase reductase"/>
    <property type="match status" value="1"/>
</dbReference>
<accession>A0A5Q3QDZ9</accession>
<dbReference type="InterPro" id="IPR002347">
    <property type="entry name" value="SDR_fam"/>
</dbReference>
<comment type="similarity">
    <text evidence="1">Belongs to the short-chain dehydrogenases/reductases (SDR) family.</text>
</comment>
<proteinExistence type="inferred from homology"/>
<dbReference type="GO" id="GO:0032787">
    <property type="term" value="P:monocarboxylic acid metabolic process"/>
    <property type="evidence" value="ECO:0007669"/>
    <property type="project" value="UniProtKB-ARBA"/>
</dbReference>
<organism evidence="3 4">
    <name type="scientific">Allosaccharopolyspora coralli</name>
    <dbReference type="NCBI Taxonomy" id="2665642"/>
    <lineage>
        <taxon>Bacteria</taxon>
        <taxon>Bacillati</taxon>
        <taxon>Actinomycetota</taxon>
        <taxon>Actinomycetes</taxon>
        <taxon>Pseudonocardiales</taxon>
        <taxon>Pseudonocardiaceae</taxon>
        <taxon>Allosaccharopolyspora</taxon>
    </lineage>
</organism>
<sequence length="264" mass="27681">MEDRPGVDRASTGLAGGGDLRGRRALVTGAGSGIGDAIARGLANAGAHVVLVDKVADSIESLAAEIGGTPRVVDLCDLDAAGELGTDVDIVVNNAGVQHVAPVHRFPTDTFSMMFDLMVQAPFRIIRSALPGMYEQGWGRIVNVSSAHGLRASPYKGAYVAAKHALEGLSKTVAVEAARHGVTSNCVNPGFVRTPLVETQVAEQARLHRVPEEQVIEDVLLERTPVKRLVEPEEVAELAIWLCGPGSASITGTSLPMDGGWTAH</sequence>
<dbReference type="InterPro" id="IPR020904">
    <property type="entry name" value="Sc_DH/Rdtase_CS"/>
</dbReference>
<dbReference type="SUPFAM" id="SSF51735">
    <property type="entry name" value="NAD(P)-binding Rossmann-fold domains"/>
    <property type="match status" value="1"/>
</dbReference>
<evidence type="ECO:0000256" key="1">
    <source>
        <dbReference type="ARBA" id="ARBA00006484"/>
    </source>
</evidence>
<gene>
    <name evidence="3" type="ORF">GIY23_19740</name>
</gene>
<protein>
    <submittedName>
        <fullName evidence="3">SDR family oxidoreductase</fullName>
    </submittedName>
</protein>
<dbReference type="NCBIfam" id="NF009093">
    <property type="entry name" value="PRK12429.1"/>
    <property type="match status" value="1"/>
</dbReference>
<dbReference type="PRINTS" id="PR00080">
    <property type="entry name" value="SDRFAMILY"/>
</dbReference>
<dbReference type="InterPro" id="IPR036291">
    <property type="entry name" value="NAD(P)-bd_dom_sf"/>
</dbReference>